<evidence type="ECO:0000313" key="2">
    <source>
        <dbReference type="EMBL" id="KDO55533.1"/>
    </source>
</evidence>
<evidence type="ECO:0000256" key="1">
    <source>
        <dbReference type="SAM" id="MobiDB-lite"/>
    </source>
</evidence>
<name>A0A067EKB8_CITSI</name>
<dbReference type="EMBL" id="KK784983">
    <property type="protein sequence ID" value="KDO55533.1"/>
    <property type="molecule type" value="Genomic_DNA"/>
</dbReference>
<feature type="non-terminal residue" evidence="2">
    <location>
        <position position="53"/>
    </location>
</feature>
<gene>
    <name evidence="2" type="ORF">CISIN_1g0309742mg</name>
</gene>
<evidence type="ECO:0000313" key="3">
    <source>
        <dbReference type="Proteomes" id="UP000027120"/>
    </source>
</evidence>
<dbReference type="Proteomes" id="UP000027120">
    <property type="component" value="Unassembled WGS sequence"/>
</dbReference>
<organism evidence="2 3">
    <name type="scientific">Citrus sinensis</name>
    <name type="common">Sweet orange</name>
    <name type="synonym">Citrus aurantium var. sinensis</name>
    <dbReference type="NCBI Taxonomy" id="2711"/>
    <lineage>
        <taxon>Eukaryota</taxon>
        <taxon>Viridiplantae</taxon>
        <taxon>Streptophyta</taxon>
        <taxon>Embryophyta</taxon>
        <taxon>Tracheophyta</taxon>
        <taxon>Spermatophyta</taxon>
        <taxon>Magnoliopsida</taxon>
        <taxon>eudicotyledons</taxon>
        <taxon>Gunneridae</taxon>
        <taxon>Pentapetalae</taxon>
        <taxon>rosids</taxon>
        <taxon>malvids</taxon>
        <taxon>Sapindales</taxon>
        <taxon>Rutaceae</taxon>
        <taxon>Aurantioideae</taxon>
        <taxon>Citrus</taxon>
    </lineage>
</organism>
<protein>
    <submittedName>
        <fullName evidence="2">Uncharacterized protein</fullName>
    </submittedName>
</protein>
<feature type="region of interest" description="Disordered" evidence="1">
    <location>
        <begin position="1"/>
        <end position="28"/>
    </location>
</feature>
<reference evidence="2 3" key="1">
    <citation type="submission" date="2014-04" db="EMBL/GenBank/DDBJ databases">
        <authorList>
            <consortium name="International Citrus Genome Consortium"/>
            <person name="Gmitter F."/>
            <person name="Chen C."/>
            <person name="Farmerie W."/>
            <person name="Harkins T."/>
            <person name="Desany B."/>
            <person name="Mohiuddin M."/>
            <person name="Kodira C."/>
            <person name="Borodovsky M."/>
            <person name="Lomsadze A."/>
            <person name="Burns P."/>
            <person name="Jenkins J."/>
            <person name="Prochnik S."/>
            <person name="Shu S."/>
            <person name="Chapman J."/>
            <person name="Pitluck S."/>
            <person name="Schmutz J."/>
            <person name="Rokhsar D."/>
        </authorList>
    </citation>
    <scope>NUCLEOTIDE SEQUENCE</scope>
</reference>
<dbReference type="AlphaFoldDB" id="A0A067EKB8"/>
<proteinExistence type="predicted"/>
<sequence>MSFTITTPNVQSSLQSTKFDTHPCSKSLKQGSRTKLFNGWQQLEGSKKGRACL</sequence>
<dbReference type="STRING" id="2711.A0A067EKB8"/>
<accession>A0A067EKB8</accession>
<keyword evidence="3" id="KW-1185">Reference proteome</keyword>
<feature type="compositionally biased region" description="Polar residues" evidence="1">
    <location>
        <begin position="1"/>
        <end position="18"/>
    </location>
</feature>